<evidence type="ECO:0000256" key="1">
    <source>
        <dbReference type="SAM" id="MobiDB-lite"/>
    </source>
</evidence>
<gene>
    <name evidence="2" type="ORF">PBAH0796_LOCUS5505</name>
</gene>
<name>A0A7S0FB26_9DINO</name>
<dbReference type="EMBL" id="HBEG01009293">
    <property type="protein sequence ID" value="CAD8349766.1"/>
    <property type="molecule type" value="Transcribed_RNA"/>
</dbReference>
<evidence type="ECO:0000313" key="2">
    <source>
        <dbReference type="EMBL" id="CAD8349766.1"/>
    </source>
</evidence>
<accession>A0A7S0FB26</accession>
<organism evidence="2">
    <name type="scientific">Pyrodinium bahamense</name>
    <dbReference type="NCBI Taxonomy" id="73915"/>
    <lineage>
        <taxon>Eukaryota</taxon>
        <taxon>Sar</taxon>
        <taxon>Alveolata</taxon>
        <taxon>Dinophyceae</taxon>
        <taxon>Gonyaulacales</taxon>
        <taxon>Pyrocystaceae</taxon>
        <taxon>Pyrodinium</taxon>
    </lineage>
</organism>
<reference evidence="2" key="1">
    <citation type="submission" date="2021-01" db="EMBL/GenBank/DDBJ databases">
        <authorList>
            <person name="Corre E."/>
            <person name="Pelletier E."/>
            <person name="Niang G."/>
            <person name="Scheremetjew M."/>
            <person name="Finn R."/>
            <person name="Kale V."/>
            <person name="Holt S."/>
            <person name="Cochrane G."/>
            <person name="Meng A."/>
            <person name="Brown T."/>
            <person name="Cohen L."/>
        </authorList>
    </citation>
    <scope>NUCLEOTIDE SEQUENCE</scope>
    <source>
        <strain evidence="2">Pbaha01</strain>
    </source>
</reference>
<feature type="region of interest" description="Disordered" evidence="1">
    <location>
        <begin position="241"/>
        <end position="265"/>
    </location>
</feature>
<proteinExistence type="predicted"/>
<protein>
    <submittedName>
        <fullName evidence="2">Uncharacterized protein</fullName>
    </submittedName>
</protein>
<dbReference type="AlphaFoldDB" id="A0A7S0FB26"/>
<feature type="region of interest" description="Disordered" evidence="1">
    <location>
        <begin position="315"/>
        <end position="384"/>
    </location>
</feature>
<feature type="compositionally biased region" description="Basic and acidic residues" evidence="1">
    <location>
        <begin position="346"/>
        <end position="362"/>
    </location>
</feature>
<sequence length="413" mass="44690">MAAAMESTLHSVRHKMLQYRTTRRWVSNVESNEPYPDAGDQEKRESLEVQRRMNSAISRYGAAVLTAFEGLLAAQEVLQEEGLDEVDALAPIADALVKGFRQAQVIVKEMVESMCVPLEVHKKAMDSCIDELAKADKLTAEMRRYSKKVNSLVSDDESEDEGRLMKCAGRSEARLTRNRGKLQSFEKAASIAQASAQNLLNTCMLRKASLDRIACSCIMNTVEALRLAVSQVPAVQGEIIPEDDSKLNGGDFAYGTPSRARSDMESGLLSHISPVTTLLNSSGPKRSSSSSDGHALSSSMVSFFGAFNPFDEDVANSADASGNKTGPDGGDPSNPFDANDDSNPFEGHDDSNPFKENSDLDLIRAGGQNPLLPDTTKEAKKVRRPSCLGPGLAEVQEKTGFASCSTDGKLWCL</sequence>